<evidence type="ECO:0000313" key="3">
    <source>
        <dbReference type="Proteomes" id="UP000332515"/>
    </source>
</evidence>
<proteinExistence type="predicted"/>
<gene>
    <name evidence="2" type="ORF">F0357_21535</name>
</gene>
<dbReference type="EMBL" id="VWNA01000003">
    <property type="protein sequence ID" value="MQT15193.1"/>
    <property type="molecule type" value="Genomic_DNA"/>
</dbReference>
<organism evidence="2 3">
    <name type="scientific">Segnochrobactrum spirostomi</name>
    <dbReference type="NCBI Taxonomy" id="2608987"/>
    <lineage>
        <taxon>Bacteria</taxon>
        <taxon>Pseudomonadati</taxon>
        <taxon>Pseudomonadota</taxon>
        <taxon>Alphaproteobacteria</taxon>
        <taxon>Hyphomicrobiales</taxon>
        <taxon>Segnochrobactraceae</taxon>
        <taxon>Segnochrobactrum</taxon>
    </lineage>
</organism>
<accession>A0A6A7Y7F9</accession>
<protein>
    <submittedName>
        <fullName evidence="2">Uncharacterized protein</fullName>
    </submittedName>
</protein>
<reference evidence="2 3" key="1">
    <citation type="submission" date="2019-09" db="EMBL/GenBank/DDBJ databases">
        <title>Segnochrobactrum spirostomi gen. nov., sp. nov., isolated from the ciliate Spirostomum cf. yagiui and description of a novel family, Segnochrobactraceae fam. nov. within the order Rhizobiales of the class Alphaproteobacteria.</title>
        <authorList>
            <person name="Akter S."/>
            <person name="Shazib S.U.A."/>
            <person name="Shin M.K."/>
        </authorList>
    </citation>
    <scope>NUCLEOTIDE SEQUENCE [LARGE SCALE GENOMIC DNA]</scope>
    <source>
        <strain evidence="2 3">Sp-1</strain>
    </source>
</reference>
<feature type="compositionally biased region" description="Basic and acidic residues" evidence="1">
    <location>
        <begin position="59"/>
        <end position="81"/>
    </location>
</feature>
<keyword evidence="3" id="KW-1185">Reference proteome</keyword>
<evidence type="ECO:0000256" key="1">
    <source>
        <dbReference type="SAM" id="MobiDB-lite"/>
    </source>
</evidence>
<dbReference type="AlphaFoldDB" id="A0A6A7Y7F9"/>
<dbReference type="RefSeq" id="WP_153489823.1">
    <property type="nucleotide sequence ID" value="NZ_VWNA01000003.1"/>
</dbReference>
<name>A0A6A7Y7F9_9HYPH</name>
<sequence length="120" mass="12760">MLDQAAGPAILSSLVERDRADAVPVLRIDPSNRTIEAPLERGLGVSVQCLPILFIKRGTDRATDQSSGDRSDACGDHRARAAPELGAGNPPIIAPMPVPISCLSDEAVEHPERIAERKAM</sequence>
<feature type="region of interest" description="Disordered" evidence="1">
    <location>
        <begin position="59"/>
        <end position="92"/>
    </location>
</feature>
<evidence type="ECO:0000313" key="2">
    <source>
        <dbReference type="EMBL" id="MQT15193.1"/>
    </source>
</evidence>
<dbReference type="Proteomes" id="UP000332515">
    <property type="component" value="Unassembled WGS sequence"/>
</dbReference>
<comment type="caution">
    <text evidence="2">The sequence shown here is derived from an EMBL/GenBank/DDBJ whole genome shotgun (WGS) entry which is preliminary data.</text>
</comment>